<dbReference type="PRINTS" id="PR00039">
    <property type="entry name" value="HTHLYSR"/>
</dbReference>
<organism evidence="6 7">
    <name type="scientific">Actinospica durhamensis</name>
    <dbReference type="NCBI Taxonomy" id="1508375"/>
    <lineage>
        <taxon>Bacteria</taxon>
        <taxon>Bacillati</taxon>
        <taxon>Actinomycetota</taxon>
        <taxon>Actinomycetes</taxon>
        <taxon>Catenulisporales</taxon>
        <taxon>Actinospicaceae</taxon>
        <taxon>Actinospica</taxon>
    </lineage>
</organism>
<feature type="domain" description="HTH lysR-type" evidence="5">
    <location>
        <begin position="1"/>
        <end position="49"/>
    </location>
</feature>
<dbReference type="Gene3D" id="1.10.10.10">
    <property type="entry name" value="Winged helix-like DNA-binding domain superfamily/Winged helix DNA-binding domain"/>
    <property type="match status" value="1"/>
</dbReference>
<evidence type="ECO:0000256" key="1">
    <source>
        <dbReference type="ARBA" id="ARBA00009437"/>
    </source>
</evidence>
<comment type="similarity">
    <text evidence="1">Belongs to the LysR transcriptional regulatory family.</text>
</comment>
<keyword evidence="2" id="KW-0805">Transcription regulation</keyword>
<dbReference type="GO" id="GO:0003677">
    <property type="term" value="F:DNA binding"/>
    <property type="evidence" value="ECO:0007669"/>
    <property type="project" value="UniProtKB-KW"/>
</dbReference>
<dbReference type="Pfam" id="PF03466">
    <property type="entry name" value="LysR_substrate"/>
    <property type="match status" value="1"/>
</dbReference>
<comment type="caution">
    <text evidence="6">The sequence shown here is derived from an EMBL/GenBank/DDBJ whole genome shotgun (WGS) entry which is preliminary data.</text>
</comment>
<proteinExistence type="inferred from homology"/>
<dbReference type="PANTHER" id="PTHR30346">
    <property type="entry name" value="TRANSCRIPTIONAL DUAL REGULATOR HCAR-RELATED"/>
    <property type="match status" value="1"/>
</dbReference>
<dbReference type="FunFam" id="1.10.10.10:FF:000001">
    <property type="entry name" value="LysR family transcriptional regulator"/>
    <property type="match status" value="1"/>
</dbReference>
<evidence type="ECO:0000256" key="2">
    <source>
        <dbReference type="ARBA" id="ARBA00023015"/>
    </source>
</evidence>
<name>A0A941EWY3_9ACTN</name>
<evidence type="ECO:0000259" key="5">
    <source>
        <dbReference type="PROSITE" id="PS50931"/>
    </source>
</evidence>
<dbReference type="AlphaFoldDB" id="A0A941EWY3"/>
<accession>A0A941EWY3</accession>
<dbReference type="CDD" id="cd08414">
    <property type="entry name" value="PBP2_LTTR_aromatics_like"/>
    <property type="match status" value="1"/>
</dbReference>
<evidence type="ECO:0000313" key="7">
    <source>
        <dbReference type="Proteomes" id="UP000675781"/>
    </source>
</evidence>
<dbReference type="InterPro" id="IPR005119">
    <property type="entry name" value="LysR_subst-bd"/>
</dbReference>
<dbReference type="SUPFAM" id="SSF46785">
    <property type="entry name" value="Winged helix' DNA-binding domain"/>
    <property type="match status" value="1"/>
</dbReference>
<dbReference type="InterPro" id="IPR036388">
    <property type="entry name" value="WH-like_DNA-bd_sf"/>
</dbReference>
<dbReference type="InterPro" id="IPR000847">
    <property type="entry name" value="LysR_HTH_N"/>
</dbReference>
<keyword evidence="3" id="KW-0238">DNA-binding</keyword>
<evidence type="ECO:0000256" key="4">
    <source>
        <dbReference type="ARBA" id="ARBA00023163"/>
    </source>
</evidence>
<evidence type="ECO:0000313" key="6">
    <source>
        <dbReference type="EMBL" id="MBR7839765.1"/>
    </source>
</evidence>
<dbReference type="PANTHER" id="PTHR30346:SF0">
    <property type="entry name" value="HCA OPERON TRANSCRIPTIONAL ACTIVATOR HCAR"/>
    <property type="match status" value="1"/>
</dbReference>
<dbReference type="EMBL" id="JAGSOG010000609">
    <property type="protein sequence ID" value="MBR7839765.1"/>
    <property type="molecule type" value="Genomic_DNA"/>
</dbReference>
<dbReference type="PROSITE" id="PS50931">
    <property type="entry name" value="HTH_LYSR"/>
    <property type="match status" value="1"/>
</dbReference>
<protein>
    <submittedName>
        <fullName evidence="6">LysR family transcriptional regulator</fullName>
    </submittedName>
</protein>
<dbReference type="GO" id="GO:0032993">
    <property type="term" value="C:protein-DNA complex"/>
    <property type="evidence" value="ECO:0007669"/>
    <property type="project" value="TreeGrafter"/>
</dbReference>
<gene>
    <name evidence="6" type="ORF">KDL01_41360</name>
</gene>
<dbReference type="SUPFAM" id="SSF53850">
    <property type="entry name" value="Periplasmic binding protein-like II"/>
    <property type="match status" value="1"/>
</dbReference>
<dbReference type="Gene3D" id="3.40.190.10">
    <property type="entry name" value="Periplasmic binding protein-like II"/>
    <property type="match status" value="2"/>
</dbReference>
<evidence type="ECO:0000256" key="3">
    <source>
        <dbReference type="ARBA" id="ARBA00023125"/>
    </source>
</evidence>
<dbReference type="GO" id="GO:0003700">
    <property type="term" value="F:DNA-binding transcription factor activity"/>
    <property type="evidence" value="ECO:0007669"/>
    <property type="project" value="InterPro"/>
</dbReference>
<dbReference type="InterPro" id="IPR036390">
    <property type="entry name" value="WH_DNA-bd_sf"/>
</dbReference>
<dbReference type="Pfam" id="PF00126">
    <property type="entry name" value="HTH_1"/>
    <property type="match status" value="1"/>
</dbReference>
<sequence>MAVAEELHFGRAAERLMIVQSAVSQQVRRLERELGADLLDRSPRHVRLTEAGERFLPHARAVLEAEQRAVAAVAAYAVSSGNPFGAVLRIGTSTGMGERLEQFLEVMGRLAPDTRIELSSSPTAARLEQVATGQLDACFARGVEQGPEGVRLIPVWQDELVVALSARDPLAEREQVALRDVAHLPLLLTARRFNPPLVDLVTRACRDAGFEPVPGPPHSGLQDTLAAFGAGAPGWTVLYAAHARQLATGRVRFLRVEAPGGESPSAGAYLCLPAVLAVRASTPRARLAPLLAACRECQP</sequence>
<keyword evidence="7" id="KW-1185">Reference proteome</keyword>
<keyword evidence="4" id="KW-0804">Transcription</keyword>
<reference evidence="6" key="1">
    <citation type="submission" date="2021-04" db="EMBL/GenBank/DDBJ databases">
        <title>Genome based classification of Actinospica acidithermotolerans sp. nov., an actinobacterium isolated from an Indonesian hot spring.</title>
        <authorList>
            <person name="Kusuma A.B."/>
            <person name="Putra K.E."/>
            <person name="Nafisah S."/>
            <person name="Loh J."/>
            <person name="Nouioui I."/>
            <person name="Goodfellow M."/>
        </authorList>
    </citation>
    <scope>NUCLEOTIDE SEQUENCE</scope>
    <source>
        <strain evidence="6">CSCA 57</strain>
    </source>
</reference>
<dbReference type="Proteomes" id="UP000675781">
    <property type="component" value="Unassembled WGS sequence"/>
</dbReference>